<name>A0A512NF25_9HYPH</name>
<reference evidence="2 3" key="1">
    <citation type="submission" date="2019-07" db="EMBL/GenBank/DDBJ databases">
        <title>Whole genome shotgun sequence of Reyranella soli NBRC 108950.</title>
        <authorList>
            <person name="Hosoyama A."/>
            <person name="Uohara A."/>
            <person name="Ohji S."/>
            <person name="Ichikawa N."/>
        </authorList>
    </citation>
    <scope>NUCLEOTIDE SEQUENCE [LARGE SCALE GENOMIC DNA]</scope>
    <source>
        <strain evidence="2 3">NBRC 108950</strain>
    </source>
</reference>
<comment type="caution">
    <text evidence="2">The sequence shown here is derived from an EMBL/GenBank/DDBJ whole genome shotgun (WGS) entry which is preliminary data.</text>
</comment>
<dbReference type="OrthoDB" id="7376415at2"/>
<dbReference type="RefSeq" id="WP_147151961.1">
    <property type="nucleotide sequence ID" value="NZ_BKAJ01000082.1"/>
</dbReference>
<evidence type="ECO:0000259" key="1">
    <source>
        <dbReference type="Pfam" id="PF06568"/>
    </source>
</evidence>
<dbReference type="Proteomes" id="UP000321058">
    <property type="component" value="Unassembled WGS sequence"/>
</dbReference>
<dbReference type="InterPro" id="IPR009506">
    <property type="entry name" value="YjiS-like"/>
</dbReference>
<dbReference type="Pfam" id="PF06568">
    <property type="entry name" value="YjiS-like"/>
    <property type="match status" value="1"/>
</dbReference>
<feature type="domain" description="YjiS-like" evidence="1">
    <location>
        <begin position="24"/>
        <end position="56"/>
    </location>
</feature>
<organism evidence="2 3">
    <name type="scientific">Reyranella soli</name>
    <dbReference type="NCBI Taxonomy" id="1230389"/>
    <lineage>
        <taxon>Bacteria</taxon>
        <taxon>Pseudomonadati</taxon>
        <taxon>Pseudomonadota</taxon>
        <taxon>Alphaproteobacteria</taxon>
        <taxon>Hyphomicrobiales</taxon>
        <taxon>Reyranellaceae</taxon>
        <taxon>Reyranella</taxon>
    </lineage>
</organism>
<keyword evidence="3" id="KW-1185">Reference proteome</keyword>
<accession>A0A512NF25</accession>
<proteinExistence type="predicted"/>
<gene>
    <name evidence="2" type="ORF">RSO01_47120</name>
</gene>
<dbReference type="AlphaFoldDB" id="A0A512NF25"/>
<protein>
    <recommendedName>
        <fullName evidence="1">YjiS-like domain-containing protein</fullName>
    </recommendedName>
</protein>
<evidence type="ECO:0000313" key="3">
    <source>
        <dbReference type="Proteomes" id="UP000321058"/>
    </source>
</evidence>
<sequence length="67" mass="7604">MADLSLHYSSKAPLAGTFAVFGQIFATWRQRAKERKELSTLDARTLRDLGLSASDVNFEVNKPFWRS</sequence>
<dbReference type="EMBL" id="BKAJ01000082">
    <property type="protein sequence ID" value="GEP57546.1"/>
    <property type="molecule type" value="Genomic_DNA"/>
</dbReference>
<evidence type="ECO:0000313" key="2">
    <source>
        <dbReference type="EMBL" id="GEP57546.1"/>
    </source>
</evidence>